<name>A0A948RZL0_UNCEI</name>
<dbReference type="AlphaFoldDB" id="A0A948RZL0"/>
<protein>
    <submittedName>
        <fullName evidence="1">NUDIX domain-containing protein</fullName>
    </submittedName>
</protein>
<gene>
    <name evidence="1" type="ORF">KJ970_20500</name>
</gene>
<dbReference type="EMBL" id="JAHJDP010000118">
    <property type="protein sequence ID" value="MBU2693306.1"/>
    <property type="molecule type" value="Genomic_DNA"/>
</dbReference>
<evidence type="ECO:0000313" key="1">
    <source>
        <dbReference type="EMBL" id="MBU2693306.1"/>
    </source>
</evidence>
<dbReference type="Gene3D" id="3.90.79.10">
    <property type="entry name" value="Nucleoside Triphosphate Pyrophosphohydrolase"/>
    <property type="match status" value="1"/>
</dbReference>
<reference evidence="1" key="1">
    <citation type="submission" date="2021-05" db="EMBL/GenBank/DDBJ databases">
        <title>Energy efficiency and biological interactions define the core microbiome of deep oligotrophic groundwater.</title>
        <authorList>
            <person name="Mehrshad M."/>
            <person name="Lopez-Fernandez M."/>
            <person name="Bell E."/>
            <person name="Bernier-Latmani R."/>
            <person name="Bertilsson S."/>
            <person name="Dopson M."/>
        </authorList>
    </citation>
    <scope>NUCLEOTIDE SEQUENCE</scope>
    <source>
        <strain evidence="1">Modern_marine.mb.64</strain>
    </source>
</reference>
<organism evidence="1 2">
    <name type="scientific">Eiseniibacteriota bacterium</name>
    <dbReference type="NCBI Taxonomy" id="2212470"/>
    <lineage>
        <taxon>Bacteria</taxon>
        <taxon>Candidatus Eiseniibacteriota</taxon>
    </lineage>
</organism>
<evidence type="ECO:0000313" key="2">
    <source>
        <dbReference type="Proteomes" id="UP000777784"/>
    </source>
</evidence>
<dbReference type="Proteomes" id="UP000777784">
    <property type="component" value="Unassembled WGS sequence"/>
</dbReference>
<comment type="caution">
    <text evidence="1">The sequence shown here is derived from an EMBL/GenBank/DDBJ whole genome shotgun (WGS) entry which is preliminary data.</text>
</comment>
<dbReference type="InterPro" id="IPR015797">
    <property type="entry name" value="NUDIX_hydrolase-like_dom_sf"/>
</dbReference>
<proteinExistence type="predicted"/>
<dbReference type="SUPFAM" id="SSF55811">
    <property type="entry name" value="Nudix"/>
    <property type="match status" value="1"/>
</dbReference>
<accession>A0A948RZL0</accession>
<sequence length="101" mass="10971">MRHSLIVSAITLTSLVQTLRARLAAPLPGAAGQALMAPRPRPGWAVDWGESPHTRTAATLALFYEKEKRLRLLLTMRTETLDSHRGQISLPGGGVEPGETF</sequence>